<evidence type="ECO:0000256" key="1">
    <source>
        <dbReference type="ARBA" id="ARBA00010986"/>
    </source>
</evidence>
<evidence type="ECO:0000313" key="5">
    <source>
        <dbReference type="Proteomes" id="UP000000292"/>
    </source>
</evidence>
<dbReference type="PANTHER" id="PTHR30536:SF5">
    <property type="entry name" value="ALTRONATE DEHYDRATASE"/>
    <property type="match status" value="1"/>
</dbReference>
<reference evidence="5" key="2">
    <citation type="submission" date="2011-06" db="EMBL/GenBank/DDBJ databases">
        <title>The complete genome sequence of Alicyclobacillus acidocaldarius sp. Tc-4-1.</title>
        <authorList>
            <person name="Chen Y."/>
            <person name="He Y."/>
            <person name="Dong Z."/>
            <person name="Hu S."/>
        </authorList>
    </citation>
    <scope>NUCLEOTIDE SEQUENCE [LARGE SCALE GENOMIC DNA]</scope>
    <source>
        <strain evidence="5">Tc-4-1</strain>
    </source>
</reference>
<dbReference type="InterPro" id="IPR052172">
    <property type="entry name" value="UxaA_altronate/galactarate_dh"/>
</dbReference>
<dbReference type="AlphaFoldDB" id="F8IJ81"/>
<dbReference type="Gene3D" id="2.30.130.110">
    <property type="match status" value="1"/>
</dbReference>
<dbReference type="PANTHER" id="PTHR30536">
    <property type="entry name" value="ALTRONATE/GALACTARATE DEHYDRATASE"/>
    <property type="match status" value="1"/>
</dbReference>
<dbReference type="Pfam" id="PF04295">
    <property type="entry name" value="GD_AH_second"/>
    <property type="match status" value="1"/>
</dbReference>
<dbReference type="GO" id="GO:0019698">
    <property type="term" value="P:D-galacturonate catabolic process"/>
    <property type="evidence" value="ECO:0007669"/>
    <property type="project" value="TreeGrafter"/>
</dbReference>
<dbReference type="STRING" id="1048834.TC41_1468"/>
<dbReference type="InterPro" id="IPR044144">
    <property type="entry name" value="SAF_UxaA/GarD"/>
</dbReference>
<dbReference type="CDD" id="cd11613">
    <property type="entry name" value="SAF_AH_GD"/>
    <property type="match status" value="1"/>
</dbReference>
<dbReference type="EMBL" id="CP002902">
    <property type="protein sequence ID" value="AEJ43401.1"/>
    <property type="molecule type" value="Genomic_DNA"/>
</dbReference>
<dbReference type="InterPro" id="IPR048332">
    <property type="entry name" value="GD_AH_C"/>
</dbReference>
<organism evidence="4 5">
    <name type="scientific">Alicyclobacillus acidocaldarius (strain Tc-4-1)</name>
    <name type="common">Bacillus acidocaldarius</name>
    <dbReference type="NCBI Taxonomy" id="1048834"/>
    <lineage>
        <taxon>Bacteria</taxon>
        <taxon>Bacillati</taxon>
        <taxon>Bacillota</taxon>
        <taxon>Bacilli</taxon>
        <taxon>Bacillales</taxon>
        <taxon>Alicyclobacillaceae</taxon>
        <taxon>Alicyclobacillus</taxon>
    </lineage>
</organism>
<dbReference type="Proteomes" id="UP000000292">
    <property type="component" value="Chromosome"/>
</dbReference>
<dbReference type="Pfam" id="PF20629">
    <property type="entry name" value="GD_AH_C"/>
    <property type="match status" value="1"/>
</dbReference>
<dbReference type="HOGENOM" id="CLU_029189_0_0_9"/>
<sequence length="508" mass="54834">MNGRQRRRFRVAPKVLHLSPVDDVMVALEPLDVGEVVETPFGKVSARAPIALGHKLAVKPVKRGEAVHKYGFPIGVATQDIEPGEWVHTHNLRTALSERGSYVYRPNTSPAPVLDDGLTFMGYVRSDGQVGVRNEIWILNTVGCVNKVAERLATMADAKWRGGGIDGVYHFAHPYGCSQLGDDLVYTQSLLAGLVRHPNAAGVLVIGLGCENNRIEAFRERLDQTSLEKVAFLELQRTTDEFAEGMRRLEVLVERARAFVRQPVPVARLKLGLKCGGSDGLSGVTANPLVGQVADRVVARGGTALLTEVPEMFGAETVLMDRADSPETFAKVVDLIQSWKDYYTRHGQPVYENPSPGNKAGGITTLEEKSLGAVQKGGRLSRVVDVLSYGHPAVKPGLNLVSAPGNDMVSVSALAASGAQLILFTTGRGTPFGGPVPTLKIASNHQLASSKPAWIDFDASRIVLGESMDDLAEELLHKVIRVASGEELARNEVNGYREIAIFKDGVTL</sequence>
<protein>
    <submittedName>
        <fullName evidence="4">Altronate dehydratase</fullName>
    </submittedName>
</protein>
<dbReference type="GO" id="GO:0016829">
    <property type="term" value="F:lyase activity"/>
    <property type="evidence" value="ECO:0007669"/>
    <property type="project" value="UniProtKB-KW"/>
</dbReference>
<accession>F8IJ81</accession>
<reference evidence="4 5" key="1">
    <citation type="journal article" date="2011" name="J. Bacteriol.">
        <title>Complete Genome Sequence of Alicyclobacillus acidocaldarius Strain Tc-4-1.</title>
        <authorList>
            <person name="Chen Y."/>
            <person name="He Y."/>
            <person name="Zhang B."/>
            <person name="Yang J."/>
            <person name="Li W."/>
            <person name="Dong Z."/>
            <person name="Hu S."/>
        </authorList>
    </citation>
    <scope>NUCLEOTIDE SEQUENCE [LARGE SCALE GENOMIC DNA]</scope>
    <source>
        <strain evidence="4 5">Tc-4-1</strain>
    </source>
</reference>
<dbReference type="KEGG" id="aad:TC41_1468"/>
<evidence type="ECO:0000313" key="4">
    <source>
        <dbReference type="EMBL" id="AEJ43401.1"/>
    </source>
</evidence>
<evidence type="ECO:0000256" key="2">
    <source>
        <dbReference type="ARBA" id="ARBA00023239"/>
    </source>
</evidence>
<dbReference type="InterPro" id="IPR013974">
    <property type="entry name" value="SAF"/>
</dbReference>
<name>F8IJ81_ALIAT</name>
<gene>
    <name evidence="4" type="primary">uxaA</name>
    <name evidence="4" type="ordered locus">TC41_1468</name>
</gene>
<feature type="domain" description="SAF" evidence="3">
    <location>
        <begin position="22"/>
        <end position="93"/>
    </location>
</feature>
<dbReference type="PATRIC" id="fig|1048834.4.peg.1392"/>
<dbReference type="InterPro" id="IPR007392">
    <property type="entry name" value="GD_AH_second"/>
</dbReference>
<dbReference type="eggNOG" id="COG2721">
    <property type="taxonomic scope" value="Bacteria"/>
</dbReference>
<dbReference type="SMART" id="SM00858">
    <property type="entry name" value="SAF"/>
    <property type="match status" value="1"/>
</dbReference>
<evidence type="ECO:0000259" key="3">
    <source>
        <dbReference type="SMART" id="SM00858"/>
    </source>
</evidence>
<keyword evidence="2" id="KW-0456">Lyase</keyword>
<proteinExistence type="inferred from homology"/>
<dbReference type="Pfam" id="PF08666">
    <property type="entry name" value="SAF"/>
    <property type="match status" value="1"/>
</dbReference>
<comment type="similarity">
    <text evidence="1">Belongs to the UxaA family.</text>
</comment>